<dbReference type="Ensembl" id="ENSCCAT00000050868.1">
    <property type="protein sequence ID" value="ENSCCAP00000033100.1"/>
    <property type="gene ID" value="ENSCCAG00000034580.1"/>
</dbReference>
<proteinExistence type="predicted"/>
<evidence type="ECO:0000259" key="1">
    <source>
        <dbReference type="PROSITE" id="PS50086"/>
    </source>
</evidence>
<dbReference type="FunFam" id="1.10.8.270:FF:000016">
    <property type="entry name" value="TBC1 domain family member 2A"/>
    <property type="match status" value="1"/>
</dbReference>
<evidence type="ECO:0000313" key="2">
    <source>
        <dbReference type="Ensembl" id="ENSCCAP00000033100.1"/>
    </source>
</evidence>
<reference evidence="2" key="1">
    <citation type="submission" date="2025-08" db="UniProtKB">
        <authorList>
            <consortium name="Ensembl"/>
        </authorList>
    </citation>
    <scope>IDENTIFICATION</scope>
</reference>
<keyword evidence="3" id="KW-1185">Reference proteome</keyword>
<sequence length="246" mass="28162">IEVDEALDTLPGQGQGNIICQEHQAGAAVDMGHGPADSEKDTKYLGIMHETELLPVRIPEVKQRCQDAIHIQKWVKMLKDWPKYKNTKKLSHRVYKGIPKTVRGQAWSLLLDIGQIKTENPGKYRVMKEKGKSSSRIISRIKLDVKHTLQNHEMFIEGLGVKQQKLCDILVAHSAYNPEMCYHRDLSCITTIFLLYLPEEDAFWALTQLLASERHFLQHSTVQIQPRCRSFCRTRSRCCASPSPRS</sequence>
<dbReference type="GeneTree" id="ENSGT00940000162039"/>
<dbReference type="InterPro" id="IPR000195">
    <property type="entry name" value="Rab-GAP-TBC_dom"/>
</dbReference>
<dbReference type="Gene3D" id="1.10.10.750">
    <property type="entry name" value="Ypt/Rab-GAP domain of gyp1p, domain 1"/>
    <property type="match status" value="1"/>
</dbReference>
<dbReference type="GO" id="GO:0005096">
    <property type="term" value="F:GTPase activator activity"/>
    <property type="evidence" value="ECO:0007669"/>
    <property type="project" value="TreeGrafter"/>
</dbReference>
<dbReference type="PANTHER" id="PTHR47219:SF25">
    <property type="entry name" value="RAB-GAP TBC DOMAIN-CONTAINING PROTEIN"/>
    <property type="match status" value="1"/>
</dbReference>
<dbReference type="Proteomes" id="UP000233040">
    <property type="component" value="Unassembled WGS sequence"/>
</dbReference>
<dbReference type="AlphaFoldDB" id="A0A2K5RYA4"/>
<dbReference type="STRING" id="9516.ENSCCAP00000033100"/>
<reference evidence="2" key="2">
    <citation type="submission" date="2025-09" db="UniProtKB">
        <authorList>
            <consortium name="Ensembl"/>
        </authorList>
    </citation>
    <scope>IDENTIFICATION</scope>
</reference>
<name>A0A2K5RYA4_CEBIM</name>
<dbReference type="FunFam" id="1.10.10.750:FF:000001">
    <property type="entry name" value="TBC1 domain family member 10A"/>
    <property type="match status" value="1"/>
</dbReference>
<dbReference type="SUPFAM" id="SSF47923">
    <property type="entry name" value="Ypt/Rab-GAP domain of gyp1p"/>
    <property type="match status" value="1"/>
</dbReference>
<evidence type="ECO:0000313" key="3">
    <source>
        <dbReference type="Proteomes" id="UP000233040"/>
    </source>
</evidence>
<dbReference type="PROSITE" id="PS50086">
    <property type="entry name" value="TBC_RABGAP"/>
    <property type="match status" value="1"/>
</dbReference>
<dbReference type="GO" id="GO:0031267">
    <property type="term" value="F:small GTPase binding"/>
    <property type="evidence" value="ECO:0007669"/>
    <property type="project" value="TreeGrafter"/>
</dbReference>
<feature type="domain" description="Rab-GAP TBC" evidence="1">
    <location>
        <begin position="97"/>
        <end position="246"/>
    </location>
</feature>
<dbReference type="InterPro" id="IPR035969">
    <property type="entry name" value="Rab-GAP_TBC_sf"/>
</dbReference>
<dbReference type="InterPro" id="IPR050302">
    <property type="entry name" value="Rab_GAP_TBC_domain"/>
</dbReference>
<accession>A0A2K5RYA4</accession>
<dbReference type="Gene3D" id="1.10.8.270">
    <property type="entry name" value="putative rabgap domain of human tbc1 domain family member 14 like domains"/>
    <property type="match status" value="1"/>
</dbReference>
<dbReference type="PANTHER" id="PTHR47219">
    <property type="entry name" value="RAB GTPASE-ACTIVATING PROTEIN 1-LIKE"/>
    <property type="match status" value="1"/>
</dbReference>
<dbReference type="Pfam" id="PF00566">
    <property type="entry name" value="RabGAP-TBC"/>
    <property type="match status" value="1"/>
</dbReference>
<organism evidence="2 3">
    <name type="scientific">Cebus imitator</name>
    <name type="common">Panamanian white-faced capuchin</name>
    <name type="synonym">Cebus capucinus imitator</name>
    <dbReference type="NCBI Taxonomy" id="2715852"/>
    <lineage>
        <taxon>Eukaryota</taxon>
        <taxon>Metazoa</taxon>
        <taxon>Chordata</taxon>
        <taxon>Craniata</taxon>
        <taxon>Vertebrata</taxon>
        <taxon>Euteleostomi</taxon>
        <taxon>Mammalia</taxon>
        <taxon>Eutheria</taxon>
        <taxon>Euarchontoglires</taxon>
        <taxon>Primates</taxon>
        <taxon>Haplorrhini</taxon>
        <taxon>Platyrrhini</taxon>
        <taxon>Cebidae</taxon>
        <taxon>Cebinae</taxon>
        <taxon>Cebus</taxon>
    </lineage>
</organism>
<dbReference type="OMA" id="HTRSRCC"/>
<protein>
    <recommendedName>
        <fullName evidence="1">Rab-GAP TBC domain-containing protein</fullName>
    </recommendedName>
</protein>